<keyword evidence="4 10" id="KW-0547">Nucleotide-binding</keyword>
<evidence type="ECO:0000256" key="5">
    <source>
        <dbReference type="ARBA" id="ARBA00022840"/>
    </source>
</evidence>
<evidence type="ECO:0000256" key="7">
    <source>
        <dbReference type="ARBA" id="ARBA00022984"/>
    </source>
</evidence>
<keyword evidence="8 10" id="KW-0131">Cell cycle</keyword>
<gene>
    <name evidence="10" type="primary">murF</name>
    <name evidence="15" type="ORF">KR50_13440</name>
</gene>
<dbReference type="GO" id="GO:0005737">
    <property type="term" value="C:cytoplasm"/>
    <property type="evidence" value="ECO:0007669"/>
    <property type="project" value="UniProtKB-SubCell"/>
</dbReference>
<dbReference type="SUPFAM" id="SSF53244">
    <property type="entry name" value="MurD-like peptide ligases, peptide-binding domain"/>
    <property type="match status" value="1"/>
</dbReference>
<comment type="catalytic activity">
    <reaction evidence="10 11">
        <text>D-alanyl-D-alanine + UDP-N-acetyl-alpha-D-muramoyl-L-alanyl-gamma-D-glutamyl-meso-2,6-diaminopimelate + ATP = UDP-N-acetyl-alpha-D-muramoyl-L-alanyl-gamma-D-glutamyl-meso-2,6-diaminopimeloyl-D-alanyl-D-alanine + ADP + phosphate + H(+)</text>
        <dbReference type="Rhea" id="RHEA:28374"/>
        <dbReference type="ChEBI" id="CHEBI:15378"/>
        <dbReference type="ChEBI" id="CHEBI:30616"/>
        <dbReference type="ChEBI" id="CHEBI:43474"/>
        <dbReference type="ChEBI" id="CHEBI:57822"/>
        <dbReference type="ChEBI" id="CHEBI:61386"/>
        <dbReference type="ChEBI" id="CHEBI:83905"/>
        <dbReference type="ChEBI" id="CHEBI:456216"/>
        <dbReference type="EC" id="6.3.2.10"/>
    </reaction>
</comment>
<dbReference type="PATRIC" id="fig|220754.4.peg.1368"/>
<dbReference type="EMBL" id="JXRR01000012">
    <property type="protein sequence ID" value="KIL48571.1"/>
    <property type="molecule type" value="Genomic_DNA"/>
</dbReference>
<dbReference type="SUPFAM" id="SSF53623">
    <property type="entry name" value="MurD-like peptide ligases, catalytic domain"/>
    <property type="match status" value="1"/>
</dbReference>
<accession>A0A0C2VVZ7</accession>
<dbReference type="GO" id="GO:0008360">
    <property type="term" value="P:regulation of cell shape"/>
    <property type="evidence" value="ECO:0007669"/>
    <property type="project" value="UniProtKB-KW"/>
</dbReference>
<evidence type="ECO:0000256" key="1">
    <source>
        <dbReference type="ARBA" id="ARBA00022490"/>
    </source>
</evidence>
<keyword evidence="6 10" id="KW-0133">Cell shape</keyword>
<name>A0A0C2VVZ7_9BACL</name>
<comment type="similarity">
    <text evidence="10">Belongs to the MurCDEF family. MurF subfamily.</text>
</comment>
<evidence type="ECO:0000256" key="8">
    <source>
        <dbReference type="ARBA" id="ARBA00023306"/>
    </source>
</evidence>
<sequence length="457" mass="50171">MKRTLKQVADMLEINSPDTAFHDVVIEGASINTRTIKKGNLFIPFKGEKVDGHQYVDQAFEKGAAATLWQDGAGTPPAGVPVLVVKDPELALQKLARIYRQEASFKVVAITGSNGKTTTKDMIAGILSHSFKVQKTEGNFNNQLGLPLTLLDVKEDTEVSVLEMGMSGFRQIAFLTELAQPEIAVITNIGESHLQDLGSREGIAKAKFEITEGLSEEGILFYYGDEPLLTGLVEKAPGFQSSSYGYGESNDFSPKRIEMSEDGSRIYLNEETDEWIDVPVLGKHNVLNALAAIKVALHLGMDTTSITQGFSQMKLTGMRMEKVDGAKGEIIINDAYNASPTSMRAAIAFAEEVRGQGRKILLLGDMLELGTEEEVFHREIGKELSPDKIDYVLTFGDRGQWIGEEASKRFPKGRVRTFGQNKKELISILQKLTVKGDLLLVKGSRGMLLEEVVEALK</sequence>
<keyword evidence="1 10" id="KW-0963">Cytoplasm</keyword>
<dbReference type="HAMAP" id="MF_02019">
    <property type="entry name" value="MurF"/>
    <property type="match status" value="1"/>
</dbReference>
<dbReference type="Proteomes" id="UP000031972">
    <property type="component" value="Unassembled WGS sequence"/>
</dbReference>
<dbReference type="InterPro" id="IPR035911">
    <property type="entry name" value="MurE/MurF_N"/>
</dbReference>
<dbReference type="InterPro" id="IPR036565">
    <property type="entry name" value="Mur-like_cat_sf"/>
</dbReference>
<comment type="caution">
    <text evidence="15">The sequence shown here is derived from an EMBL/GenBank/DDBJ whole genome shotgun (WGS) entry which is preliminary data.</text>
</comment>
<dbReference type="PANTHER" id="PTHR43024">
    <property type="entry name" value="UDP-N-ACETYLMURAMOYL-TRIPEPTIDE--D-ALANYL-D-ALANINE LIGASE"/>
    <property type="match status" value="1"/>
</dbReference>
<dbReference type="GO" id="GO:0051301">
    <property type="term" value="P:cell division"/>
    <property type="evidence" value="ECO:0007669"/>
    <property type="project" value="UniProtKB-KW"/>
</dbReference>
<keyword evidence="5 10" id="KW-0067">ATP-binding</keyword>
<dbReference type="UniPathway" id="UPA00219"/>
<evidence type="ECO:0000256" key="3">
    <source>
        <dbReference type="ARBA" id="ARBA00022618"/>
    </source>
</evidence>
<evidence type="ECO:0000256" key="2">
    <source>
        <dbReference type="ARBA" id="ARBA00022598"/>
    </source>
</evidence>
<dbReference type="Gene3D" id="3.40.1190.10">
    <property type="entry name" value="Mur-like, catalytic domain"/>
    <property type="match status" value="1"/>
</dbReference>
<dbReference type="InterPro" id="IPR000713">
    <property type="entry name" value="Mur_ligase_N"/>
</dbReference>
<dbReference type="InterPro" id="IPR013221">
    <property type="entry name" value="Mur_ligase_cen"/>
</dbReference>
<feature type="domain" description="Mur ligase N-terminal catalytic" evidence="12">
    <location>
        <begin position="26"/>
        <end position="99"/>
    </location>
</feature>
<dbReference type="PANTHER" id="PTHR43024:SF1">
    <property type="entry name" value="UDP-N-ACETYLMURAMOYL-TRIPEPTIDE--D-ALANYL-D-ALANINE LIGASE"/>
    <property type="match status" value="1"/>
</dbReference>
<keyword evidence="2 10" id="KW-0436">Ligase</keyword>
<comment type="function">
    <text evidence="10 11">Involved in cell wall formation. Catalyzes the final step in the synthesis of UDP-N-acetylmuramoyl-pentapeptide, the precursor of murein.</text>
</comment>
<evidence type="ECO:0000313" key="15">
    <source>
        <dbReference type="EMBL" id="KIL48571.1"/>
    </source>
</evidence>
<evidence type="ECO:0000313" key="16">
    <source>
        <dbReference type="Proteomes" id="UP000031972"/>
    </source>
</evidence>
<keyword evidence="3 10" id="KW-0132">Cell division</keyword>
<dbReference type="GO" id="GO:0009252">
    <property type="term" value="P:peptidoglycan biosynthetic process"/>
    <property type="evidence" value="ECO:0007669"/>
    <property type="project" value="UniProtKB-UniRule"/>
</dbReference>
<dbReference type="AlphaFoldDB" id="A0A0C2VVZ7"/>
<comment type="pathway">
    <text evidence="10 11">Cell wall biogenesis; peptidoglycan biosynthesis.</text>
</comment>
<dbReference type="EC" id="6.3.2.10" evidence="10 11"/>
<evidence type="ECO:0000256" key="11">
    <source>
        <dbReference type="RuleBase" id="RU004136"/>
    </source>
</evidence>
<keyword evidence="9 10" id="KW-0961">Cell wall biogenesis/degradation</keyword>
<feature type="binding site" evidence="10">
    <location>
        <begin position="112"/>
        <end position="118"/>
    </location>
    <ligand>
        <name>ATP</name>
        <dbReference type="ChEBI" id="CHEBI:30616"/>
    </ligand>
</feature>
<dbReference type="Gene3D" id="3.40.1390.10">
    <property type="entry name" value="MurE/MurF, N-terminal domain"/>
    <property type="match status" value="1"/>
</dbReference>
<evidence type="ECO:0000256" key="6">
    <source>
        <dbReference type="ARBA" id="ARBA00022960"/>
    </source>
</evidence>
<dbReference type="GO" id="GO:0008766">
    <property type="term" value="F:UDP-N-acetylmuramoylalanyl-D-glutamyl-2,6-diaminopimelate-D-alanyl-D-alanine ligase activity"/>
    <property type="evidence" value="ECO:0007669"/>
    <property type="project" value="RHEA"/>
</dbReference>
<dbReference type="InterPro" id="IPR004101">
    <property type="entry name" value="Mur_ligase_C"/>
</dbReference>
<dbReference type="GO" id="GO:0071555">
    <property type="term" value="P:cell wall organization"/>
    <property type="evidence" value="ECO:0007669"/>
    <property type="project" value="UniProtKB-KW"/>
</dbReference>
<dbReference type="InterPro" id="IPR051046">
    <property type="entry name" value="MurCDEF_CellWall_CoF430Synth"/>
</dbReference>
<dbReference type="Gene3D" id="3.90.190.20">
    <property type="entry name" value="Mur ligase, C-terminal domain"/>
    <property type="match status" value="1"/>
</dbReference>
<dbReference type="InterPro" id="IPR036615">
    <property type="entry name" value="Mur_ligase_C_dom_sf"/>
</dbReference>
<dbReference type="GO" id="GO:0047480">
    <property type="term" value="F:UDP-N-acetylmuramoyl-tripeptide-D-alanyl-D-alanine ligase activity"/>
    <property type="evidence" value="ECO:0007669"/>
    <property type="project" value="UniProtKB-UniRule"/>
</dbReference>
<evidence type="ECO:0000259" key="12">
    <source>
        <dbReference type="Pfam" id="PF01225"/>
    </source>
</evidence>
<keyword evidence="16" id="KW-1185">Reference proteome</keyword>
<proteinExistence type="inferred from homology"/>
<dbReference type="GO" id="GO:0005524">
    <property type="term" value="F:ATP binding"/>
    <property type="evidence" value="ECO:0007669"/>
    <property type="project" value="UniProtKB-UniRule"/>
</dbReference>
<evidence type="ECO:0000259" key="13">
    <source>
        <dbReference type="Pfam" id="PF02875"/>
    </source>
</evidence>
<comment type="subcellular location">
    <subcellularLocation>
        <location evidence="10 11">Cytoplasm</location>
    </subcellularLocation>
</comment>
<feature type="domain" description="Mur ligase C-terminal" evidence="13">
    <location>
        <begin position="318"/>
        <end position="445"/>
    </location>
</feature>
<dbReference type="NCBIfam" id="TIGR01143">
    <property type="entry name" value="murF"/>
    <property type="match status" value="1"/>
</dbReference>
<dbReference type="SUPFAM" id="SSF63418">
    <property type="entry name" value="MurE/MurF N-terminal domain"/>
    <property type="match status" value="1"/>
</dbReference>
<dbReference type="Pfam" id="PF02875">
    <property type="entry name" value="Mur_ligase_C"/>
    <property type="match status" value="1"/>
</dbReference>
<evidence type="ECO:0000256" key="10">
    <source>
        <dbReference type="HAMAP-Rule" id="MF_02019"/>
    </source>
</evidence>
<evidence type="ECO:0000256" key="4">
    <source>
        <dbReference type="ARBA" id="ARBA00022741"/>
    </source>
</evidence>
<feature type="domain" description="Mur ligase central" evidence="14">
    <location>
        <begin position="110"/>
        <end position="295"/>
    </location>
</feature>
<reference evidence="15 16" key="1">
    <citation type="submission" date="2015-01" db="EMBL/GenBank/DDBJ databases">
        <title>Jeotgalibacillus campisalis genome sequencing.</title>
        <authorList>
            <person name="Goh K.M."/>
            <person name="Chan K.-G."/>
            <person name="Yaakop A.S."/>
            <person name="Ee R."/>
            <person name="Gan H.M."/>
            <person name="Chan C.S."/>
        </authorList>
    </citation>
    <scope>NUCLEOTIDE SEQUENCE [LARGE SCALE GENOMIC DNA]</scope>
    <source>
        <strain evidence="15 16">SF-57</strain>
    </source>
</reference>
<protein>
    <recommendedName>
        <fullName evidence="10 11">UDP-N-acetylmuramoyl-tripeptide--D-alanyl-D-alanine ligase</fullName>
        <ecNumber evidence="10 11">6.3.2.10</ecNumber>
    </recommendedName>
    <alternativeName>
        <fullName evidence="10">D-alanyl-D-alanine-adding enzyme</fullName>
    </alternativeName>
</protein>
<dbReference type="OrthoDB" id="9801978at2"/>
<dbReference type="InterPro" id="IPR005863">
    <property type="entry name" value="UDP-N-AcMur_synth"/>
</dbReference>
<organism evidence="15 16">
    <name type="scientific">Jeotgalibacillus campisalis</name>
    <dbReference type="NCBI Taxonomy" id="220754"/>
    <lineage>
        <taxon>Bacteria</taxon>
        <taxon>Bacillati</taxon>
        <taxon>Bacillota</taxon>
        <taxon>Bacilli</taxon>
        <taxon>Bacillales</taxon>
        <taxon>Caryophanaceae</taxon>
        <taxon>Jeotgalibacillus</taxon>
    </lineage>
</organism>
<evidence type="ECO:0000259" key="14">
    <source>
        <dbReference type="Pfam" id="PF08245"/>
    </source>
</evidence>
<dbReference type="Pfam" id="PF01225">
    <property type="entry name" value="Mur_ligase"/>
    <property type="match status" value="1"/>
</dbReference>
<keyword evidence="7 10" id="KW-0573">Peptidoglycan synthesis</keyword>
<dbReference type="RefSeq" id="WP_041056344.1">
    <property type="nucleotide sequence ID" value="NZ_JXRR01000012.1"/>
</dbReference>
<evidence type="ECO:0000256" key="9">
    <source>
        <dbReference type="ARBA" id="ARBA00023316"/>
    </source>
</evidence>
<dbReference type="Pfam" id="PF08245">
    <property type="entry name" value="Mur_ligase_M"/>
    <property type="match status" value="1"/>
</dbReference>